<proteinExistence type="predicted"/>
<gene>
    <name evidence="2" type="primary">LOC102521860</name>
</gene>
<organism evidence="1 2">
    <name type="scientific">Camelus ferus</name>
    <name type="common">Wild bactrian camel</name>
    <name type="synonym">Camelus bactrianus ferus</name>
    <dbReference type="NCBI Taxonomy" id="419612"/>
    <lineage>
        <taxon>Eukaryota</taxon>
        <taxon>Metazoa</taxon>
        <taxon>Chordata</taxon>
        <taxon>Craniata</taxon>
        <taxon>Vertebrata</taxon>
        <taxon>Euteleostomi</taxon>
        <taxon>Mammalia</taxon>
        <taxon>Eutheria</taxon>
        <taxon>Laurasiatheria</taxon>
        <taxon>Artiodactyla</taxon>
        <taxon>Tylopoda</taxon>
        <taxon>Camelidae</taxon>
        <taxon>Camelus</taxon>
    </lineage>
</organism>
<dbReference type="Gene3D" id="3.80.10.10">
    <property type="entry name" value="Ribonuclease Inhibitor"/>
    <property type="match status" value="2"/>
</dbReference>
<accession>A0A8B8TNU4</accession>
<evidence type="ECO:0000313" key="2">
    <source>
        <dbReference type="RefSeq" id="XP_032343503.1"/>
    </source>
</evidence>
<protein>
    <submittedName>
        <fullName evidence="2">NACHT, LRR and PYD domains-containing protein 4 isoform X1</fullName>
    </submittedName>
</protein>
<keyword evidence="1" id="KW-1185">Reference proteome</keyword>
<dbReference type="PANTHER" id="PTHR45690:SF6">
    <property type="entry name" value="NACHT, LRR AND PYD DOMAINS-CONTAINING PROTEIN 4"/>
    <property type="match status" value="1"/>
</dbReference>
<dbReference type="RefSeq" id="XP_032343503.1">
    <property type="nucleotide sequence ID" value="XM_032487612.1"/>
</dbReference>
<dbReference type="PANTHER" id="PTHR45690">
    <property type="entry name" value="NACHT, LRR AND PYD DOMAINS-CONTAINING PROTEIN 12"/>
    <property type="match status" value="1"/>
</dbReference>
<dbReference type="GeneID" id="102521860"/>
<dbReference type="GO" id="GO:0005737">
    <property type="term" value="C:cytoplasm"/>
    <property type="evidence" value="ECO:0007669"/>
    <property type="project" value="TreeGrafter"/>
</dbReference>
<dbReference type="Proteomes" id="UP000694856">
    <property type="component" value="Chromosome 9"/>
</dbReference>
<evidence type="ECO:0000313" key="1">
    <source>
        <dbReference type="Proteomes" id="UP000694856"/>
    </source>
</evidence>
<sequence>MAWGDCSSVESISFLLPHRPNSSFIRWHHVCSVLTTNENLRELRVSDSHLHRVAFVILCNQLRHPSCHLQKLHMDNVCFPCESWLFFDVLMRSPHLRTRSLSGAALSREDVKLLCEALRTTCSLEELPVARCCLSVDDCRDFSRILQTSRKLKQLNVSYSCLDKGVPVLCEALCHPDCALEVLELVYCSLSERCWEKLYEVLLCNRSLTHLDLTSNVLKFEELQLLCKALKQPGCPLQSLWSVSLRSALKATPPSQGPGWPGRHQELRKAVQAEKHS</sequence>
<reference evidence="2" key="1">
    <citation type="submission" date="2025-08" db="UniProtKB">
        <authorList>
            <consortium name="RefSeq"/>
        </authorList>
    </citation>
    <scope>IDENTIFICATION</scope>
    <source>
        <tissue evidence="2">Ear skin</tissue>
    </source>
</reference>
<dbReference type="GO" id="GO:0050727">
    <property type="term" value="P:regulation of inflammatory response"/>
    <property type="evidence" value="ECO:0007669"/>
    <property type="project" value="TreeGrafter"/>
</dbReference>
<dbReference type="InterPro" id="IPR050637">
    <property type="entry name" value="NLRP_innate_immun_reg"/>
</dbReference>
<dbReference type="SUPFAM" id="SSF52047">
    <property type="entry name" value="RNI-like"/>
    <property type="match status" value="1"/>
</dbReference>
<name>A0A8B8TNU4_CAMFR</name>
<dbReference type="KEGG" id="cfr:102521860"/>
<dbReference type="InterPro" id="IPR032675">
    <property type="entry name" value="LRR_dom_sf"/>
</dbReference>
<dbReference type="SMART" id="SM00368">
    <property type="entry name" value="LRR_RI"/>
    <property type="match status" value="5"/>
</dbReference>
<dbReference type="AlphaFoldDB" id="A0A8B8TNU4"/>